<keyword evidence="5" id="KW-0812">Transmembrane</keyword>
<evidence type="ECO:0000256" key="1">
    <source>
        <dbReference type="ARBA" id="ARBA00004571"/>
    </source>
</evidence>
<feature type="domain" description="TonB-dependent receptor plug" evidence="13">
    <location>
        <begin position="45"/>
        <end position="143"/>
    </location>
</feature>
<name>A0ABM9NJ37_9GAMM</name>
<keyword evidence="15" id="KW-1185">Reference proteome</keyword>
<proteinExistence type="inferred from homology"/>
<evidence type="ECO:0000256" key="4">
    <source>
        <dbReference type="ARBA" id="ARBA00022452"/>
    </source>
</evidence>
<evidence type="ECO:0000256" key="9">
    <source>
        <dbReference type="ARBA" id="ARBA00023170"/>
    </source>
</evidence>
<evidence type="ECO:0000259" key="13">
    <source>
        <dbReference type="Pfam" id="PF07715"/>
    </source>
</evidence>
<dbReference type="EMBL" id="OZ026884">
    <property type="protein sequence ID" value="CAL1240654.1"/>
    <property type="molecule type" value="Genomic_DNA"/>
</dbReference>
<dbReference type="PROSITE" id="PS01156">
    <property type="entry name" value="TONB_DEPENDENT_REC_2"/>
    <property type="match status" value="1"/>
</dbReference>
<dbReference type="PANTHER" id="PTHR30069">
    <property type="entry name" value="TONB-DEPENDENT OUTER MEMBRANE RECEPTOR"/>
    <property type="match status" value="1"/>
</dbReference>
<dbReference type="SUPFAM" id="SSF56935">
    <property type="entry name" value="Porins"/>
    <property type="match status" value="1"/>
</dbReference>
<evidence type="ECO:0000256" key="6">
    <source>
        <dbReference type="ARBA" id="ARBA00022729"/>
    </source>
</evidence>
<keyword evidence="9" id="KW-0675">Receptor</keyword>
<evidence type="ECO:0000259" key="12">
    <source>
        <dbReference type="Pfam" id="PF00593"/>
    </source>
</evidence>
<dbReference type="Proteomes" id="UP001497493">
    <property type="component" value="Chromosome"/>
</dbReference>
<reference evidence="14 15" key="1">
    <citation type="submission" date="2024-04" db="EMBL/GenBank/DDBJ databases">
        <authorList>
            <person name="Cremers G."/>
        </authorList>
    </citation>
    <scope>NUCLEOTIDE SEQUENCE [LARGE SCALE GENOMIC DNA]</scope>
    <source>
        <strain evidence="14">MeCH1-AG</strain>
    </source>
</reference>
<dbReference type="Pfam" id="PF07715">
    <property type="entry name" value="Plug"/>
    <property type="match status" value="1"/>
</dbReference>
<accession>A0ABM9NJ37</accession>
<evidence type="ECO:0000256" key="7">
    <source>
        <dbReference type="ARBA" id="ARBA00023077"/>
    </source>
</evidence>
<dbReference type="InterPro" id="IPR000531">
    <property type="entry name" value="Beta-barrel_TonB"/>
</dbReference>
<evidence type="ECO:0000313" key="14">
    <source>
        <dbReference type="EMBL" id="CAL1240654.1"/>
    </source>
</evidence>
<comment type="subcellular location">
    <subcellularLocation>
        <location evidence="1">Cell outer membrane</location>
        <topology evidence="1">Multi-pass membrane protein</topology>
    </subcellularLocation>
</comment>
<dbReference type="InterPro" id="IPR036942">
    <property type="entry name" value="Beta-barrel_TonB_sf"/>
</dbReference>
<dbReference type="Gene3D" id="2.40.170.20">
    <property type="entry name" value="TonB-dependent receptor, beta-barrel domain"/>
    <property type="match status" value="1"/>
</dbReference>
<keyword evidence="8 11" id="KW-0472">Membrane</keyword>
<dbReference type="Pfam" id="PF00593">
    <property type="entry name" value="TonB_dep_Rec_b-barrel"/>
    <property type="match status" value="1"/>
</dbReference>
<evidence type="ECO:0000256" key="11">
    <source>
        <dbReference type="RuleBase" id="RU003357"/>
    </source>
</evidence>
<gene>
    <name evidence="14" type="ORF">MECH1_V1_1878</name>
</gene>
<keyword evidence="7 11" id="KW-0798">TonB box</keyword>
<evidence type="ECO:0000256" key="10">
    <source>
        <dbReference type="ARBA" id="ARBA00023237"/>
    </source>
</evidence>
<evidence type="ECO:0000256" key="5">
    <source>
        <dbReference type="ARBA" id="ARBA00022692"/>
    </source>
</evidence>
<dbReference type="CDD" id="cd01347">
    <property type="entry name" value="ligand_gated_channel"/>
    <property type="match status" value="1"/>
</dbReference>
<dbReference type="InterPro" id="IPR037066">
    <property type="entry name" value="Plug_dom_sf"/>
</dbReference>
<dbReference type="InterPro" id="IPR010917">
    <property type="entry name" value="TonB_rcpt_CS"/>
</dbReference>
<dbReference type="Gene3D" id="2.170.130.10">
    <property type="entry name" value="TonB-dependent receptor, plug domain"/>
    <property type="match status" value="1"/>
</dbReference>
<keyword evidence="3" id="KW-0813">Transport</keyword>
<feature type="domain" description="TonB-dependent receptor-like beta-barrel" evidence="12">
    <location>
        <begin position="212"/>
        <end position="640"/>
    </location>
</feature>
<dbReference type="PANTHER" id="PTHR30069:SF29">
    <property type="entry name" value="HEMOGLOBIN AND HEMOGLOBIN-HAPTOGLOBIN-BINDING PROTEIN 1-RELATED"/>
    <property type="match status" value="1"/>
</dbReference>
<dbReference type="InterPro" id="IPR039426">
    <property type="entry name" value="TonB-dep_rcpt-like"/>
</dbReference>
<keyword evidence="4" id="KW-1134">Transmembrane beta strand</keyword>
<evidence type="ECO:0000256" key="8">
    <source>
        <dbReference type="ARBA" id="ARBA00023136"/>
    </source>
</evidence>
<keyword evidence="6" id="KW-0732">Signal</keyword>
<organism evidence="14 15">
    <name type="scientific">Candidatus Methylocalor cossyra</name>
    <dbReference type="NCBI Taxonomy" id="3108543"/>
    <lineage>
        <taxon>Bacteria</taxon>
        <taxon>Pseudomonadati</taxon>
        <taxon>Pseudomonadota</taxon>
        <taxon>Gammaproteobacteria</taxon>
        <taxon>Methylococcales</taxon>
        <taxon>Methylococcaceae</taxon>
        <taxon>Candidatus Methylocalor</taxon>
    </lineage>
</organism>
<sequence>MWGMLLPVAAAMAEQTTTDETTKVFSLGVVEVSSSAPIAETSPLAETVAAEEIQRFNRYDVGSAINLLPGVTLQNLGARNERLAYVRGFNSRQVPLFIDGIPVYVPYDGNVDLNRFTTFDIGEIVVNKGFASVLYGPNTLGGAINLVSRRPTRRLEGNLGTGVGFDSRFDYNFYQGHFNVGTNQGTWYAQGGFSYLDRPFFRLSDDFVPVPGEDGGRRDNSGNTDYKGSFKIGYTPNATDEYAISYYNQNGRKDTPPYAGRDRTVTPRFWRWPYWDKESVYFVSRTGLGDGQYLKTRLYYDTFKNALDSYDDARYATQRRPFSFASKYDDYTFGAGLEWGSTFLDQHLIKAAFSYKQDVHHEIDDVNRGTPLERYADQLFSFGLEDTIALTGRLKLSLGVSHDRQDQLQARAFTSGVSEHFPLHSRSALNGQGGLFFEVTEDTQLHAYIARKTRFPTIKDRYSYRLGSAIPNPALVPEDTVNYEVGFDSRPGRTEFGASFFYSDLSNAIDSVTIAPTLCSRPPCFQLQNIGKAEYLGSELYATYTLDDQWKFHTNYTYLERHNRTHPNLRPLDTPRHKVFAYLEYGPWPYARFIASAEYNSSRFSSSDGRRRADAFLIGNLKAVWQMRQDLEAELGVNNVSDENYAYEEGFPEPGRNFFANANFRF</sequence>
<evidence type="ECO:0000313" key="15">
    <source>
        <dbReference type="Proteomes" id="UP001497493"/>
    </source>
</evidence>
<evidence type="ECO:0000256" key="2">
    <source>
        <dbReference type="ARBA" id="ARBA00008143"/>
    </source>
</evidence>
<keyword evidence="10" id="KW-0998">Cell outer membrane</keyword>
<dbReference type="InterPro" id="IPR012910">
    <property type="entry name" value="Plug_dom"/>
</dbReference>
<evidence type="ECO:0000256" key="3">
    <source>
        <dbReference type="ARBA" id="ARBA00022448"/>
    </source>
</evidence>
<comment type="similarity">
    <text evidence="2">Belongs to the TonB-dependent receptor family. Hemoglobin/haptoglobin binding protein subfamily.</text>
</comment>
<protein>
    <submittedName>
        <fullName evidence="14">Iron(III) dicitrate transport protein</fullName>
    </submittedName>
</protein>